<keyword evidence="1" id="KW-0732">Signal</keyword>
<dbReference type="RefSeq" id="WP_105239863.1">
    <property type="nucleotide sequence ID" value="NZ_CP023270.1"/>
</dbReference>
<evidence type="ECO:0000313" key="2">
    <source>
        <dbReference type="EMBL" id="AVJ29144.1"/>
    </source>
</evidence>
<proteinExistence type="predicted"/>
<dbReference type="Proteomes" id="UP000239477">
    <property type="component" value="Chromosome"/>
</dbReference>
<organism evidence="2 3">
    <name type="scientific">Achromobacter spanius</name>
    <dbReference type="NCBI Taxonomy" id="217203"/>
    <lineage>
        <taxon>Bacteria</taxon>
        <taxon>Pseudomonadati</taxon>
        <taxon>Pseudomonadota</taxon>
        <taxon>Betaproteobacteria</taxon>
        <taxon>Burkholderiales</taxon>
        <taxon>Alcaligenaceae</taxon>
        <taxon>Achromobacter</taxon>
    </lineage>
</organism>
<reference evidence="2 3" key="1">
    <citation type="submission" date="2017-09" db="EMBL/GenBank/DDBJ databases">
        <title>Genomic, metabolic, and phenotypic characteristics of bacterial isolates from the natural microbiome of the model nematode Caenorhabditis elegans.</title>
        <authorList>
            <person name="Zimmermann J."/>
            <person name="Obeng N."/>
            <person name="Yang W."/>
            <person name="Obeng O."/>
            <person name="Kissoyan K."/>
            <person name="Pees B."/>
            <person name="Dirksen P."/>
            <person name="Hoppner M."/>
            <person name="Franke A."/>
            <person name="Rosenstiel P."/>
            <person name="Leippe M."/>
            <person name="Dierking K."/>
            <person name="Kaleta C."/>
            <person name="Schulenburg H."/>
        </authorList>
    </citation>
    <scope>NUCLEOTIDE SEQUENCE [LARGE SCALE GENOMIC DNA]</scope>
    <source>
        <strain evidence="2 3">MYb73</strain>
    </source>
</reference>
<name>A0A2S0IAZ0_9BURK</name>
<accession>A0A2S0IAZ0</accession>
<keyword evidence="3" id="KW-1185">Reference proteome</keyword>
<evidence type="ECO:0000256" key="1">
    <source>
        <dbReference type="SAM" id="SignalP"/>
    </source>
</evidence>
<dbReference type="OrthoDB" id="9156330at2"/>
<dbReference type="PROSITE" id="PS51257">
    <property type="entry name" value="PROKAR_LIPOPROTEIN"/>
    <property type="match status" value="1"/>
</dbReference>
<feature type="chain" id="PRO_5015453378" evidence="1">
    <location>
        <begin position="32"/>
        <end position="153"/>
    </location>
</feature>
<dbReference type="AlphaFoldDB" id="A0A2S0IAZ0"/>
<sequence length="153" mass="15947">MFAFTKAGAKKYLLGFSIGASALFAPFAVSAAGCSFKSSASPDMRAIVAENGGFPIGDDMCAKLNKNNLRLDFSGMATVLDGVSVGWASVTISDLRTGLTSSEHSMNTAVNARVASMDKAKALTYEALGSAVRTLDLNKAMAALKVEIAARKR</sequence>
<evidence type="ECO:0000313" key="3">
    <source>
        <dbReference type="Proteomes" id="UP000239477"/>
    </source>
</evidence>
<feature type="signal peptide" evidence="1">
    <location>
        <begin position="1"/>
        <end position="31"/>
    </location>
</feature>
<protein>
    <submittedName>
        <fullName evidence="2">Uncharacterized protein</fullName>
    </submittedName>
</protein>
<gene>
    <name evidence="2" type="ORF">CLM73_19625</name>
</gene>
<dbReference type="EMBL" id="CP023270">
    <property type="protein sequence ID" value="AVJ29144.1"/>
    <property type="molecule type" value="Genomic_DNA"/>
</dbReference>